<dbReference type="InterPro" id="IPR017850">
    <property type="entry name" value="Alkaline_phosphatase_core_sf"/>
</dbReference>
<dbReference type="PANTHER" id="PTHR46615:SF1">
    <property type="entry name" value="ARYLSULFATASE K"/>
    <property type="match status" value="1"/>
</dbReference>
<name>A0A081KFQ8_9GAMM</name>
<dbReference type="STRING" id="305900.GV64_21690"/>
<dbReference type="CDD" id="cd16037">
    <property type="entry name" value="sulfatase_like"/>
    <property type="match status" value="1"/>
</dbReference>
<evidence type="ECO:0000256" key="2">
    <source>
        <dbReference type="SAM" id="MobiDB-lite"/>
    </source>
</evidence>
<dbReference type="PANTHER" id="PTHR46615">
    <property type="entry name" value="ARYLSULFATASE K"/>
    <property type="match status" value="1"/>
</dbReference>
<evidence type="ECO:0000313" key="6">
    <source>
        <dbReference type="Proteomes" id="UP000027997"/>
    </source>
</evidence>
<evidence type="ECO:0000313" key="5">
    <source>
        <dbReference type="EMBL" id="KEI72984.1"/>
    </source>
</evidence>
<dbReference type="GO" id="GO:0015024">
    <property type="term" value="F:glucuronate-2-sulfatase activity"/>
    <property type="evidence" value="ECO:0007669"/>
    <property type="project" value="TreeGrafter"/>
</dbReference>
<feature type="chain" id="PRO_5001758840" description="Sulfatase N-terminal domain-containing protein" evidence="3">
    <location>
        <begin position="36"/>
        <end position="517"/>
    </location>
</feature>
<dbReference type="Gene3D" id="3.40.720.10">
    <property type="entry name" value="Alkaline Phosphatase, subunit A"/>
    <property type="match status" value="1"/>
</dbReference>
<dbReference type="NCBIfam" id="TIGR01409">
    <property type="entry name" value="TAT_signal_seq"/>
    <property type="match status" value="1"/>
</dbReference>
<keyword evidence="6" id="KW-1185">Reference proteome</keyword>
<protein>
    <recommendedName>
        <fullName evidence="4">Sulfatase N-terminal domain-containing protein</fullName>
    </recommendedName>
</protein>
<dbReference type="Pfam" id="PF00884">
    <property type="entry name" value="Sulfatase"/>
    <property type="match status" value="1"/>
</dbReference>
<dbReference type="RefSeq" id="WP_020581689.1">
    <property type="nucleotide sequence ID" value="NZ_JOJP01000001.1"/>
</dbReference>
<dbReference type="InterPro" id="IPR000917">
    <property type="entry name" value="Sulfatase_N"/>
</dbReference>
<dbReference type="Proteomes" id="UP000027997">
    <property type="component" value="Unassembled WGS sequence"/>
</dbReference>
<reference evidence="5 6" key="1">
    <citation type="submission" date="2014-06" db="EMBL/GenBank/DDBJ databases">
        <title>Whole Genome Sequences of Three Symbiotic Endozoicomonas Bacteria.</title>
        <authorList>
            <person name="Neave M.J."/>
            <person name="Apprill A."/>
            <person name="Voolstra C.R."/>
        </authorList>
    </citation>
    <scope>NUCLEOTIDE SEQUENCE [LARGE SCALE GENOMIC DNA]</scope>
    <source>
        <strain evidence="5 6">DSM 22380</strain>
    </source>
</reference>
<dbReference type="InterPro" id="IPR051849">
    <property type="entry name" value="GAG-degrading_sulfatase"/>
</dbReference>
<feature type="region of interest" description="Disordered" evidence="2">
    <location>
        <begin position="182"/>
        <end position="202"/>
    </location>
</feature>
<gene>
    <name evidence="5" type="ORF">GV64_21690</name>
</gene>
<keyword evidence="1 3" id="KW-0732">Signal</keyword>
<proteinExistence type="predicted"/>
<sequence>MRNERNDISRRCFLKTAGLTVAALAASGLSVTSTANPTPKHNSINGKRPNVLVIKSDEHNPFLSSMEGHPFIHTQNLQKLADKGTYYKSHYTASPLCVPTRSSWISGLRPHKGEFYNNSSVFQKDYPSHGQVLREQGIYTVHVGKLDAYREGSQLGFSEMHRLWSPNVQDPGDMNVSRNPVSFRPLEDRDGTPRNTMYGPKDNAFTKDEPIFNFAEGWITSTGMSLNQPWLLELCTSKPHFPCYTSQELWDLYEGHDDLPMYGAEHAVAQHPVSQDLREHFQTEKFTDEQVRGLRRGYYANVTYIDRKVGELIKLLETTGQLDNTVIIYTSDHGAMMGKYGMHWKSSMHEDSARVPCLISGPGFAQGVTSTTACDSMDLQATLFEIFGAQRPEHWDGQPLQVLKLNDSVRTALSEYHGHGQRVSSYAIRKGQWKYIYHYGLPSQLFDISSDPHETVDLVSEKPELVKELHQDLLRYLDPDKEHHRAEAFIQKQLNAFKDTTKYEILPGGHGLRKDVI</sequence>
<evidence type="ECO:0000256" key="1">
    <source>
        <dbReference type="ARBA" id="ARBA00022729"/>
    </source>
</evidence>
<feature type="domain" description="Sulfatase N-terminal" evidence="4">
    <location>
        <begin position="49"/>
        <end position="388"/>
    </location>
</feature>
<dbReference type="AlphaFoldDB" id="A0A081KFQ8"/>
<dbReference type="InterPro" id="IPR006311">
    <property type="entry name" value="TAT_signal"/>
</dbReference>
<dbReference type="EMBL" id="JOJP01000001">
    <property type="protein sequence ID" value="KEI72984.1"/>
    <property type="molecule type" value="Genomic_DNA"/>
</dbReference>
<dbReference type="InterPro" id="IPR019546">
    <property type="entry name" value="TAT_signal_bac_arc"/>
</dbReference>
<dbReference type="PROSITE" id="PS51318">
    <property type="entry name" value="TAT"/>
    <property type="match status" value="1"/>
</dbReference>
<evidence type="ECO:0000259" key="4">
    <source>
        <dbReference type="Pfam" id="PF00884"/>
    </source>
</evidence>
<comment type="caution">
    <text evidence="5">The sequence shown here is derived from an EMBL/GenBank/DDBJ whole genome shotgun (WGS) entry which is preliminary data.</text>
</comment>
<dbReference type="GO" id="GO:0004065">
    <property type="term" value="F:arylsulfatase activity"/>
    <property type="evidence" value="ECO:0007669"/>
    <property type="project" value="TreeGrafter"/>
</dbReference>
<accession>A0A081KFQ8</accession>
<evidence type="ECO:0000256" key="3">
    <source>
        <dbReference type="SAM" id="SignalP"/>
    </source>
</evidence>
<organism evidence="5 6">
    <name type="scientific">Endozoicomonas elysicola</name>
    <dbReference type="NCBI Taxonomy" id="305900"/>
    <lineage>
        <taxon>Bacteria</taxon>
        <taxon>Pseudomonadati</taxon>
        <taxon>Pseudomonadota</taxon>
        <taxon>Gammaproteobacteria</taxon>
        <taxon>Oceanospirillales</taxon>
        <taxon>Endozoicomonadaceae</taxon>
        <taxon>Endozoicomonas</taxon>
    </lineage>
</organism>
<dbReference type="eggNOG" id="COG3119">
    <property type="taxonomic scope" value="Bacteria"/>
</dbReference>
<feature type="signal peptide" evidence="3">
    <location>
        <begin position="1"/>
        <end position="35"/>
    </location>
</feature>
<dbReference type="SUPFAM" id="SSF53649">
    <property type="entry name" value="Alkaline phosphatase-like"/>
    <property type="match status" value="1"/>
</dbReference>